<dbReference type="Gene3D" id="1.10.1330.10">
    <property type="entry name" value="Dockerin domain"/>
    <property type="match status" value="1"/>
</dbReference>
<evidence type="ECO:0000313" key="3">
    <source>
        <dbReference type="Proteomes" id="UP000830639"/>
    </source>
</evidence>
<keyword evidence="3" id="KW-1185">Reference proteome</keyword>
<organism evidence="2 3">
    <name type="scientific">Gottfriedia acidiceleris</name>
    <dbReference type="NCBI Taxonomy" id="371036"/>
    <lineage>
        <taxon>Bacteria</taxon>
        <taxon>Bacillati</taxon>
        <taxon>Bacillota</taxon>
        <taxon>Bacilli</taxon>
        <taxon>Bacillales</taxon>
        <taxon>Bacillaceae</taxon>
        <taxon>Gottfriedia</taxon>
    </lineage>
</organism>
<proteinExistence type="predicted"/>
<sequence>MEVGRKDWNINIGESISYPTVRENAGDLNKDNVIDIYDVILLEQYWGTNNRNTDINFDGKVDALDFKLLEANYLKENDYVLDTPTAVKESNGKTIESVKKSLGIN</sequence>
<accession>A0ABY4JRH2</accession>
<dbReference type="SUPFAM" id="SSF63446">
    <property type="entry name" value="Type I dockerin domain"/>
    <property type="match status" value="1"/>
</dbReference>
<protein>
    <submittedName>
        <fullName evidence="2">Dockerin type I domain-containing protein</fullName>
    </submittedName>
</protein>
<dbReference type="PROSITE" id="PS51766">
    <property type="entry name" value="DOCKERIN"/>
    <property type="match status" value="1"/>
</dbReference>
<reference evidence="2 3" key="1">
    <citation type="submission" date="2022-04" db="EMBL/GenBank/DDBJ databases">
        <title>Mechanism of arsenic methylation and mitigation arsenic toxicity by Bacillus sp. LH14 from an Arsenic-Contaminated Paddy Soil.</title>
        <authorList>
            <person name="Wang D."/>
        </authorList>
    </citation>
    <scope>NUCLEOTIDE SEQUENCE [LARGE SCALE GENOMIC DNA]</scope>
    <source>
        <strain evidence="2 3">LH14</strain>
    </source>
</reference>
<feature type="domain" description="Dockerin" evidence="1">
    <location>
        <begin position="21"/>
        <end position="85"/>
    </location>
</feature>
<evidence type="ECO:0000259" key="1">
    <source>
        <dbReference type="PROSITE" id="PS51766"/>
    </source>
</evidence>
<dbReference type="Pfam" id="PF00404">
    <property type="entry name" value="Dockerin_1"/>
    <property type="match status" value="1"/>
</dbReference>
<gene>
    <name evidence="2" type="ORF">MY490_06505</name>
</gene>
<dbReference type="InterPro" id="IPR016134">
    <property type="entry name" value="Dockerin_dom"/>
</dbReference>
<dbReference type="InterPro" id="IPR002105">
    <property type="entry name" value="Dockerin_1_rpt"/>
</dbReference>
<name>A0ABY4JRH2_9BACI</name>
<dbReference type="InterPro" id="IPR036439">
    <property type="entry name" value="Dockerin_dom_sf"/>
</dbReference>
<dbReference type="EMBL" id="CP096034">
    <property type="protein sequence ID" value="UPM56434.1"/>
    <property type="molecule type" value="Genomic_DNA"/>
</dbReference>
<evidence type="ECO:0000313" key="2">
    <source>
        <dbReference type="EMBL" id="UPM56434.1"/>
    </source>
</evidence>
<dbReference type="Proteomes" id="UP000830639">
    <property type="component" value="Chromosome"/>
</dbReference>